<accession>A0AAV4NSM0</accession>
<dbReference type="AlphaFoldDB" id="A0AAV4NSM0"/>
<dbReference type="Proteomes" id="UP001054945">
    <property type="component" value="Unassembled WGS sequence"/>
</dbReference>
<evidence type="ECO:0000313" key="2">
    <source>
        <dbReference type="Proteomes" id="UP001054945"/>
    </source>
</evidence>
<keyword evidence="2" id="KW-1185">Reference proteome</keyword>
<reference evidence="1 2" key="1">
    <citation type="submission" date="2021-06" db="EMBL/GenBank/DDBJ databases">
        <title>Caerostris extrusa draft genome.</title>
        <authorList>
            <person name="Kono N."/>
            <person name="Arakawa K."/>
        </authorList>
    </citation>
    <scope>NUCLEOTIDE SEQUENCE [LARGE SCALE GENOMIC DNA]</scope>
</reference>
<evidence type="ECO:0000313" key="1">
    <source>
        <dbReference type="EMBL" id="GIX87394.1"/>
    </source>
</evidence>
<name>A0AAV4NSM0_CAEEX</name>
<comment type="caution">
    <text evidence="1">The sequence shown here is derived from an EMBL/GenBank/DDBJ whole genome shotgun (WGS) entry which is preliminary data.</text>
</comment>
<protein>
    <submittedName>
        <fullName evidence="1">Uncharacterized protein</fullName>
    </submittedName>
</protein>
<dbReference type="EMBL" id="BPLR01003678">
    <property type="protein sequence ID" value="GIX87394.1"/>
    <property type="molecule type" value="Genomic_DNA"/>
</dbReference>
<gene>
    <name evidence="1" type="ORF">CEXT_414451</name>
</gene>
<sequence length="95" mass="10960">MKIVNDYSTSNFLKNRERGAIRPKFMPSINQAILHAEKLYENGNKILEITYLSFYAFRASLCGNTHVGNKIGFLASSRWIQKRQWPSPVPDLDEI</sequence>
<proteinExistence type="predicted"/>
<organism evidence="1 2">
    <name type="scientific">Caerostris extrusa</name>
    <name type="common">Bark spider</name>
    <name type="synonym">Caerostris bankana</name>
    <dbReference type="NCBI Taxonomy" id="172846"/>
    <lineage>
        <taxon>Eukaryota</taxon>
        <taxon>Metazoa</taxon>
        <taxon>Ecdysozoa</taxon>
        <taxon>Arthropoda</taxon>
        <taxon>Chelicerata</taxon>
        <taxon>Arachnida</taxon>
        <taxon>Araneae</taxon>
        <taxon>Araneomorphae</taxon>
        <taxon>Entelegynae</taxon>
        <taxon>Araneoidea</taxon>
        <taxon>Araneidae</taxon>
        <taxon>Caerostris</taxon>
    </lineage>
</organism>